<accession>A0AAV1JFT2</accession>
<evidence type="ECO:0000313" key="4">
    <source>
        <dbReference type="EMBL" id="CAK1547351.1"/>
    </source>
</evidence>
<dbReference type="PANTHER" id="PTHR21027">
    <property type="entry name" value="TRNA-SPLICING ENDONUCLEASE SUBUNIT SEN54"/>
    <property type="match status" value="1"/>
</dbReference>
<reference evidence="4 5" key="1">
    <citation type="submission" date="2023-11" db="EMBL/GenBank/DDBJ databases">
        <authorList>
            <person name="Okamura Y."/>
        </authorList>
    </citation>
    <scope>NUCLEOTIDE SEQUENCE [LARGE SCALE GENOMIC DNA]</scope>
</reference>
<keyword evidence="5" id="KW-1185">Reference proteome</keyword>
<sequence length="825" mass="95417">MLSGEELVKRGVTHFEVNLPEAGFKSVFSNGSWLEQKQVQAALETKKHLIGVERIEKSSTLSQAHWKEELNLAEVTHKVGGHWQYLGHNVGKILYIQPEEALFLMETNCLLLNYGGVKVSLQQAYSLLLKGEINLIKYKVYASLSRIGYKVFRHKSFDITPTEAISSKEIESNCTSLNFDVEIACNNTMSNEENTDKLHEIQNLNTSTEKQNQEAVNKEITENSKGTMQLHVQESITKKNEKYNNVSNSYQIKLIKLRKRKSKQNILMVNSYFDSLPNFLENDVITIKAQDSRFLPNTIQLKQTYTLNLQDIPKKSETPKSWTYSVSDEVNGSHIKRLRFNNNSQENTNQSQNNRTSFFSRPHHLNYINFNMFFKNTLHQVYFPSPFQSFGPQIYEKPFGRPNPFGISKNRFQSLSNENIHLEKIKDLALRLRTLCMKGNANTFNIQALEGLIGTYNLRYKRNIKLSPNFEILDEASIVETIELEDDEPQTKKQKLEDAFEERLNSLKQVAFELQNLEATGKASARHRRAFSKLLKTFNKCFNVDYNLNTKYEILDRRQITLDSSSDTECIVQKAPLTAPLKKYGKRKKLRNPFNILKRLSEKQDSTCCSYEGNSDLDDMSFNESTDTLVTGNWLPPENDFGRPVIPKKYIYDPLFDERKTNLLYDYVKYRPNLFNNWLELKIAFIENLQETITEFSHEMTYFRNNFDKDCLIIPDDCGNTEKLLQKLKIINTTSDIDAKHTLQIDFDVYNRDVEKFSKRQPPKPHFRVICLDESLKLPSALEVAAINSQYRDDVQIVFALVSVSSVSYLQVKPIETPLIFGPSC</sequence>
<organism evidence="4 5">
    <name type="scientific">Leptosia nina</name>
    <dbReference type="NCBI Taxonomy" id="320188"/>
    <lineage>
        <taxon>Eukaryota</taxon>
        <taxon>Metazoa</taxon>
        <taxon>Ecdysozoa</taxon>
        <taxon>Arthropoda</taxon>
        <taxon>Hexapoda</taxon>
        <taxon>Insecta</taxon>
        <taxon>Pterygota</taxon>
        <taxon>Neoptera</taxon>
        <taxon>Endopterygota</taxon>
        <taxon>Lepidoptera</taxon>
        <taxon>Glossata</taxon>
        <taxon>Ditrysia</taxon>
        <taxon>Papilionoidea</taxon>
        <taxon>Pieridae</taxon>
        <taxon>Pierinae</taxon>
        <taxon>Leptosia</taxon>
    </lineage>
</organism>
<evidence type="ECO:0000256" key="2">
    <source>
        <dbReference type="ARBA" id="ARBA00022694"/>
    </source>
</evidence>
<proteinExistence type="inferred from homology"/>
<feature type="domain" description="tRNA-splicing endonuclease subunit Sen54 N-terminal" evidence="3">
    <location>
        <begin position="51"/>
        <end position="112"/>
    </location>
</feature>
<name>A0AAV1JFT2_9NEOP</name>
<comment type="similarity">
    <text evidence="1">Belongs to the SEN54 family.</text>
</comment>
<dbReference type="GO" id="GO:0000379">
    <property type="term" value="P:tRNA-type intron splice site recognition and cleavage"/>
    <property type="evidence" value="ECO:0007669"/>
    <property type="project" value="TreeGrafter"/>
</dbReference>
<gene>
    <name evidence="4" type="ORF">LNINA_LOCUS6830</name>
</gene>
<dbReference type="GO" id="GO:0000214">
    <property type="term" value="C:tRNA-intron endonuclease complex"/>
    <property type="evidence" value="ECO:0007669"/>
    <property type="project" value="TreeGrafter"/>
</dbReference>
<comment type="caution">
    <text evidence="4">The sequence shown here is derived from an EMBL/GenBank/DDBJ whole genome shotgun (WGS) entry which is preliminary data.</text>
</comment>
<evidence type="ECO:0000313" key="5">
    <source>
        <dbReference type="Proteomes" id="UP001497472"/>
    </source>
</evidence>
<dbReference type="EMBL" id="CAVLEF010000009">
    <property type="protein sequence ID" value="CAK1547351.1"/>
    <property type="molecule type" value="Genomic_DNA"/>
</dbReference>
<dbReference type="Pfam" id="PF12928">
    <property type="entry name" value="tRNA_int_end_N2"/>
    <property type="match status" value="1"/>
</dbReference>
<dbReference type="AlphaFoldDB" id="A0AAV1JFT2"/>
<dbReference type="InterPro" id="IPR024337">
    <property type="entry name" value="tRNA_splic_suSen54"/>
</dbReference>
<dbReference type="InterPro" id="IPR024336">
    <property type="entry name" value="tRNA_splic_suSen54_N"/>
</dbReference>
<keyword evidence="2" id="KW-0819">tRNA processing</keyword>
<dbReference type="Proteomes" id="UP001497472">
    <property type="component" value="Unassembled WGS sequence"/>
</dbReference>
<protein>
    <recommendedName>
        <fullName evidence="3">tRNA-splicing endonuclease subunit Sen54 N-terminal domain-containing protein</fullName>
    </recommendedName>
</protein>
<dbReference type="PANTHER" id="PTHR21027:SF1">
    <property type="entry name" value="TRNA-SPLICING ENDONUCLEASE SUBUNIT SEN54"/>
    <property type="match status" value="1"/>
</dbReference>
<evidence type="ECO:0000256" key="1">
    <source>
        <dbReference type="ARBA" id="ARBA00005736"/>
    </source>
</evidence>
<evidence type="ECO:0000259" key="3">
    <source>
        <dbReference type="Pfam" id="PF12928"/>
    </source>
</evidence>